<protein>
    <submittedName>
        <fullName evidence="1">Uncharacterized protein</fullName>
    </submittedName>
</protein>
<dbReference type="Proteomes" id="UP000663881">
    <property type="component" value="Unassembled WGS sequence"/>
</dbReference>
<organism evidence="1 5">
    <name type="scientific">Adineta steineri</name>
    <dbReference type="NCBI Taxonomy" id="433720"/>
    <lineage>
        <taxon>Eukaryota</taxon>
        <taxon>Metazoa</taxon>
        <taxon>Spiralia</taxon>
        <taxon>Gnathifera</taxon>
        <taxon>Rotifera</taxon>
        <taxon>Eurotatoria</taxon>
        <taxon>Bdelloidea</taxon>
        <taxon>Adinetida</taxon>
        <taxon>Adinetidae</taxon>
        <taxon>Adineta</taxon>
    </lineage>
</organism>
<accession>A0A815F233</accession>
<dbReference type="EMBL" id="CAJOAZ010000739">
    <property type="protein sequence ID" value="CAF3705641.1"/>
    <property type="molecule type" value="Genomic_DNA"/>
</dbReference>
<dbReference type="EMBL" id="CAJNOG010000608">
    <property type="protein sequence ID" value="CAF1313678.1"/>
    <property type="molecule type" value="Genomic_DNA"/>
</dbReference>
<evidence type="ECO:0000313" key="5">
    <source>
        <dbReference type="Proteomes" id="UP000663845"/>
    </source>
</evidence>
<evidence type="ECO:0000313" key="4">
    <source>
        <dbReference type="EMBL" id="CAF4056627.1"/>
    </source>
</evidence>
<evidence type="ECO:0000313" key="2">
    <source>
        <dbReference type="EMBL" id="CAF1346329.1"/>
    </source>
</evidence>
<dbReference type="Proteomes" id="UP000663844">
    <property type="component" value="Unassembled WGS sequence"/>
</dbReference>
<proteinExistence type="predicted"/>
<gene>
    <name evidence="1" type="ORF">JYZ213_LOCUS33001</name>
    <name evidence="4" type="ORF">OKA104_LOCUS33125</name>
    <name evidence="3" type="ORF">OXD698_LOCUS12594</name>
    <name evidence="2" type="ORF">VCS650_LOCUS33514</name>
</gene>
<dbReference type="Proteomes" id="UP000663891">
    <property type="component" value="Unassembled WGS sequence"/>
</dbReference>
<dbReference type="EMBL" id="CAJNON010000655">
    <property type="protein sequence ID" value="CAF1346329.1"/>
    <property type="molecule type" value="Genomic_DNA"/>
</dbReference>
<evidence type="ECO:0000313" key="3">
    <source>
        <dbReference type="EMBL" id="CAF3705641.1"/>
    </source>
</evidence>
<dbReference type="Proteomes" id="UP000663845">
    <property type="component" value="Unassembled WGS sequence"/>
</dbReference>
<name>A0A815F233_9BILA</name>
<evidence type="ECO:0000313" key="1">
    <source>
        <dbReference type="EMBL" id="CAF1313678.1"/>
    </source>
</evidence>
<dbReference type="OrthoDB" id="10112522at2759"/>
<sequence>MNQDKSTTNASTVPKGTEGRRRINILHMQNVLLIWLDSNIDETDADCQNTITKLRCAVNDINTYNW</sequence>
<dbReference type="AlphaFoldDB" id="A0A815F233"/>
<comment type="caution">
    <text evidence="1">The sequence shown here is derived from an EMBL/GenBank/DDBJ whole genome shotgun (WGS) entry which is preliminary data.</text>
</comment>
<reference evidence="1" key="1">
    <citation type="submission" date="2021-02" db="EMBL/GenBank/DDBJ databases">
        <authorList>
            <person name="Nowell W R."/>
        </authorList>
    </citation>
    <scope>NUCLEOTIDE SEQUENCE</scope>
</reference>
<dbReference type="EMBL" id="CAJOAY010004144">
    <property type="protein sequence ID" value="CAF4056627.1"/>
    <property type="molecule type" value="Genomic_DNA"/>
</dbReference>